<sequence length="195" mass="19349">MSRPTRLIALAVTAMLAASPALAHLDHAEHGSFAAGFSHPLFGLDHILAMIAVGLWAAVLGGRAMLVVPAAFVTAMLAGFAAAIGGFPLIHVEPMILASIIVIGVLIAMRARMSIMTGAALMAVFAFFHGHAHGGELGGAGAATFGAGFVVATVALHAGGVVLGLLIARMGAGNGVVMRLLGGATALAGVLLAFG</sequence>
<dbReference type="PIRSF" id="PIRSF016919">
    <property type="entry name" value="HupE_UreJ"/>
    <property type="match status" value="1"/>
</dbReference>
<keyword evidence="4" id="KW-1185">Reference proteome</keyword>
<feature type="chain" id="PRO_5011588064" evidence="2">
    <location>
        <begin position="24"/>
        <end position="195"/>
    </location>
</feature>
<feature type="transmembrane region" description="Helical" evidence="1">
    <location>
        <begin position="39"/>
        <end position="59"/>
    </location>
</feature>
<dbReference type="Proteomes" id="UP000199585">
    <property type="component" value="Unassembled WGS sequence"/>
</dbReference>
<keyword evidence="1" id="KW-0472">Membrane</keyword>
<feature type="transmembrane region" description="Helical" evidence="1">
    <location>
        <begin position="144"/>
        <end position="167"/>
    </location>
</feature>
<evidence type="ECO:0000256" key="2">
    <source>
        <dbReference type="SAM" id="SignalP"/>
    </source>
</evidence>
<dbReference type="STRING" id="245187.SAMN04488003_102186"/>
<feature type="transmembrane region" description="Helical" evidence="1">
    <location>
        <begin position="66"/>
        <end position="84"/>
    </location>
</feature>
<keyword evidence="1" id="KW-0812">Transmembrane</keyword>
<evidence type="ECO:0000256" key="1">
    <source>
        <dbReference type="SAM" id="Phobius"/>
    </source>
</evidence>
<dbReference type="RefSeq" id="WP_089898680.1">
    <property type="nucleotide sequence ID" value="NZ_FOCI01000002.1"/>
</dbReference>
<keyword evidence="1" id="KW-1133">Transmembrane helix</keyword>
<dbReference type="Pfam" id="PF04955">
    <property type="entry name" value="HupE_UreJ"/>
    <property type="match status" value="1"/>
</dbReference>
<reference evidence="3 4" key="1">
    <citation type="submission" date="2016-10" db="EMBL/GenBank/DDBJ databases">
        <authorList>
            <person name="de Groot N.N."/>
        </authorList>
    </citation>
    <scope>NUCLEOTIDE SEQUENCE [LARGE SCALE GENOMIC DNA]</scope>
    <source>
        <strain evidence="3 4">DSM 16213</strain>
    </source>
</reference>
<feature type="signal peptide" evidence="2">
    <location>
        <begin position="1"/>
        <end position="23"/>
    </location>
</feature>
<organism evidence="3 4">
    <name type="scientific">Loktanella fryxellensis</name>
    <dbReference type="NCBI Taxonomy" id="245187"/>
    <lineage>
        <taxon>Bacteria</taxon>
        <taxon>Pseudomonadati</taxon>
        <taxon>Pseudomonadota</taxon>
        <taxon>Alphaproteobacteria</taxon>
        <taxon>Rhodobacterales</taxon>
        <taxon>Roseobacteraceae</taxon>
        <taxon>Loktanella</taxon>
    </lineage>
</organism>
<evidence type="ECO:0000313" key="4">
    <source>
        <dbReference type="Proteomes" id="UP000199585"/>
    </source>
</evidence>
<gene>
    <name evidence="3" type="ORF">SAMN04488003_102186</name>
</gene>
<proteinExistence type="predicted"/>
<name>A0A1H7ZZW3_9RHOB</name>
<accession>A0A1H7ZZW3</accession>
<feature type="transmembrane region" description="Helical" evidence="1">
    <location>
        <begin position="115"/>
        <end position="132"/>
    </location>
</feature>
<protein>
    <submittedName>
        <fullName evidence="3">Urease accessory protein</fullName>
    </submittedName>
</protein>
<evidence type="ECO:0000313" key="3">
    <source>
        <dbReference type="EMBL" id="SEM63234.1"/>
    </source>
</evidence>
<feature type="transmembrane region" description="Helical" evidence="1">
    <location>
        <begin position="90"/>
        <end position="108"/>
    </location>
</feature>
<dbReference type="InterPro" id="IPR007038">
    <property type="entry name" value="HupE_UreJ"/>
</dbReference>
<dbReference type="OrthoDB" id="9808192at2"/>
<feature type="transmembrane region" description="Helical" evidence="1">
    <location>
        <begin position="176"/>
        <end position="194"/>
    </location>
</feature>
<keyword evidence="2" id="KW-0732">Signal</keyword>
<dbReference type="EMBL" id="FOCI01000002">
    <property type="protein sequence ID" value="SEM63234.1"/>
    <property type="molecule type" value="Genomic_DNA"/>
</dbReference>
<dbReference type="AlphaFoldDB" id="A0A1H7ZZW3"/>